<dbReference type="FunFam" id="3.30.70.120:FF:000006">
    <property type="entry name" value="GTP cyclohydrolase 1 type 2 homolog"/>
    <property type="match status" value="1"/>
</dbReference>
<evidence type="ECO:0000256" key="2">
    <source>
        <dbReference type="ARBA" id="ARBA00022112"/>
    </source>
</evidence>
<dbReference type="Gene3D" id="3.30.70.120">
    <property type="match status" value="1"/>
</dbReference>
<feature type="binding site" evidence="5">
    <location>
        <position position="331"/>
    </location>
    <ligand>
        <name>a divalent metal cation</name>
        <dbReference type="ChEBI" id="CHEBI:60240"/>
        <label>1</label>
    </ligand>
</feature>
<feature type="binding site" evidence="5">
    <location>
        <position position="66"/>
    </location>
    <ligand>
        <name>a divalent metal cation</name>
        <dbReference type="ChEBI" id="CHEBI:60240"/>
        <label>1</label>
    </ligand>
</feature>
<dbReference type="PANTHER" id="PTHR13799:SF14">
    <property type="entry name" value="GTP CYCLOHYDROLASE 1 TYPE 2 HOMOLOG"/>
    <property type="match status" value="1"/>
</dbReference>
<dbReference type="FunFam" id="3.40.1390.30:FF:000001">
    <property type="entry name" value="GTP cyclohydrolase 1 type 2"/>
    <property type="match status" value="1"/>
</dbReference>
<protein>
    <recommendedName>
        <fullName evidence="2 4">GTP cyclohydrolase 1 type 2 homolog</fullName>
    </recommendedName>
</protein>
<feature type="binding site" evidence="5">
    <location>
        <position position="327"/>
    </location>
    <ligand>
        <name>a divalent metal cation</name>
        <dbReference type="ChEBI" id="CHEBI:60240"/>
        <label>1</label>
    </ligand>
</feature>
<feature type="binding site" evidence="5">
    <location>
        <position position="65"/>
    </location>
    <ligand>
        <name>a divalent metal cation</name>
        <dbReference type="ChEBI" id="CHEBI:60240"/>
        <label>1</label>
    </ligand>
</feature>
<gene>
    <name evidence="6" type="ORF">ENL71_10325</name>
</gene>
<dbReference type="InterPro" id="IPR002678">
    <property type="entry name" value="DUF34/NIF3"/>
</dbReference>
<evidence type="ECO:0000256" key="4">
    <source>
        <dbReference type="PIRNR" id="PIRNR037489"/>
    </source>
</evidence>
<dbReference type="GO" id="GO:0046872">
    <property type="term" value="F:metal ion binding"/>
    <property type="evidence" value="ECO:0007669"/>
    <property type="project" value="UniProtKB-UniRule"/>
</dbReference>
<evidence type="ECO:0000256" key="5">
    <source>
        <dbReference type="PIRSR" id="PIRSR602678-1"/>
    </source>
</evidence>
<evidence type="ECO:0000256" key="1">
    <source>
        <dbReference type="ARBA" id="ARBA00006964"/>
    </source>
</evidence>
<dbReference type="GO" id="GO:0005737">
    <property type="term" value="C:cytoplasm"/>
    <property type="evidence" value="ECO:0007669"/>
    <property type="project" value="TreeGrafter"/>
</dbReference>
<evidence type="ECO:0000256" key="3">
    <source>
        <dbReference type="ARBA" id="ARBA00022723"/>
    </source>
</evidence>
<comment type="similarity">
    <text evidence="1 4">Belongs to the GTP cyclohydrolase I type 2/NIF3 family.</text>
</comment>
<dbReference type="Gene3D" id="3.40.1390.30">
    <property type="entry name" value="NIF3 (NGG1p interacting factor 3)-like"/>
    <property type="match status" value="1"/>
</dbReference>
<dbReference type="InterPro" id="IPR036069">
    <property type="entry name" value="DUF34/NIF3_sf"/>
</dbReference>
<sequence>MVSVQEIISFIETYFPKKLSYEWDNCGLQVGSYSDKVDSVLICVDVTEEVLKEAILLGAKLIISHHPLIFQGIKSIKDDTPEGKIIINAIKNGINIYSAHTSADVSKHGINHWLANLIGLENIEGLSIKQKNGYYKVVVYVPVNYVQNVLEAMASEGAGFVGKYSHCFFAVEGEGSFKPQEGAKPFLGQVGRLEKVKEVRLESIVSEDKLKNVIKSMLKAHPYEEVAYDIYRLENEISYESLGVVGEREVLAKELILELKKKLNLDFVKASIQKDVFKKIAIVSGSGKDLIKDAYFKGADCLITGEVGHHGILLAKSLSMSIIELGHYESEKVFVDIVYNLFEDFKKKDELKIHKSKIKTSFTNIY</sequence>
<dbReference type="InterPro" id="IPR017221">
    <property type="entry name" value="DUF34/NIF3_bac"/>
</dbReference>
<reference evidence="6" key="1">
    <citation type="journal article" date="2020" name="mSystems">
        <title>Genome- and Community-Level Interaction Insights into Carbon Utilization and Element Cycling Functions of Hydrothermarchaeota in Hydrothermal Sediment.</title>
        <authorList>
            <person name="Zhou Z."/>
            <person name="Liu Y."/>
            <person name="Xu W."/>
            <person name="Pan J."/>
            <person name="Luo Z.H."/>
            <person name="Li M."/>
        </authorList>
    </citation>
    <scope>NUCLEOTIDE SEQUENCE [LARGE SCALE GENOMIC DNA]</scope>
    <source>
        <strain evidence="6">SpSt-102</strain>
    </source>
</reference>
<dbReference type="SUPFAM" id="SSF102705">
    <property type="entry name" value="NIF3 (NGG1p interacting factor 3)-like"/>
    <property type="match status" value="1"/>
</dbReference>
<dbReference type="AlphaFoldDB" id="A0A7C5Z9W3"/>
<comment type="caution">
    <text evidence="6">The sequence shown here is derived from an EMBL/GenBank/DDBJ whole genome shotgun (WGS) entry which is preliminary data.</text>
</comment>
<dbReference type="InterPro" id="IPR015867">
    <property type="entry name" value="N-reg_PII/ATP_PRibTrfase_C"/>
</dbReference>
<evidence type="ECO:0000313" key="6">
    <source>
        <dbReference type="EMBL" id="HHS02838.1"/>
    </source>
</evidence>
<keyword evidence="3 4" id="KW-0479">Metal-binding</keyword>
<dbReference type="NCBIfam" id="TIGR00486">
    <property type="entry name" value="YbgI_SA1388"/>
    <property type="match status" value="1"/>
</dbReference>
<accession>A0A7C5Z9W3</accession>
<feature type="binding site" evidence="5">
    <location>
        <position position="104"/>
    </location>
    <ligand>
        <name>a divalent metal cation</name>
        <dbReference type="ChEBI" id="CHEBI:60240"/>
        <label>1</label>
    </ligand>
</feature>
<proteinExistence type="inferred from homology"/>
<name>A0A7C5Z9W3_9FIRM</name>
<dbReference type="PANTHER" id="PTHR13799">
    <property type="entry name" value="NGG1 INTERACTING FACTOR 3"/>
    <property type="match status" value="1"/>
</dbReference>
<dbReference type="Pfam" id="PF01784">
    <property type="entry name" value="DUF34_NIF3"/>
    <property type="match status" value="1"/>
</dbReference>
<organism evidence="6">
    <name type="scientific">Caldicellulosiruptor owensensis</name>
    <dbReference type="NCBI Taxonomy" id="55205"/>
    <lineage>
        <taxon>Bacteria</taxon>
        <taxon>Bacillati</taxon>
        <taxon>Bacillota</taxon>
        <taxon>Bacillota incertae sedis</taxon>
        <taxon>Caldicellulosiruptorales</taxon>
        <taxon>Caldicellulosiruptoraceae</taxon>
        <taxon>Caldicellulosiruptor</taxon>
    </lineage>
</organism>
<dbReference type="PIRSF" id="PIRSF037489">
    <property type="entry name" value="UCP037489_NIF3_YqfO"/>
    <property type="match status" value="1"/>
</dbReference>
<dbReference type="EMBL" id="DRUZ01000120">
    <property type="protein sequence ID" value="HHS02838.1"/>
    <property type="molecule type" value="Genomic_DNA"/>
</dbReference>